<keyword evidence="5" id="KW-1185">Reference proteome</keyword>
<sequence length="299" mass="34024">MTNKEIKALISLLDDPEIRPHIEGRIQELGESVIPFLEEAWEETLDPAQQRRLEDLIHDLQFGGVQERLRVWRESGGENLLEGMWLINSYQYPDADLQALNRAVEQLRYEAWMLLMPQMGPVDIVRALNHVFFKVHKFSANTQNFHAPANSMLHLVLETRRGNPLTLCVIYLLVAQRLGLPVSGVNLPNLFILTFRPEDADEDPFYINCYNRGLILTRTDIEHYVAQLNLPANNIFFEPCSNLDIVRRALRNLAVSFEKMQEPQKAAEVGVLLSILTDGPVEPAANETAEGDDTPEGEE</sequence>
<feature type="region of interest" description="Disordered" evidence="2">
    <location>
        <begin position="280"/>
        <end position="299"/>
    </location>
</feature>
<dbReference type="InterPro" id="IPR032698">
    <property type="entry name" value="SirB1_N"/>
</dbReference>
<evidence type="ECO:0000313" key="5">
    <source>
        <dbReference type="Proteomes" id="UP001500454"/>
    </source>
</evidence>
<dbReference type="RefSeq" id="WP_345221736.1">
    <property type="nucleotide sequence ID" value="NZ_BAABHA010000002.1"/>
</dbReference>
<gene>
    <name evidence="4" type="ORF">GCM10023186_08730</name>
</gene>
<protein>
    <recommendedName>
        <fullName evidence="3">Protein SirB1 N-terminal domain-containing protein</fullName>
    </recommendedName>
</protein>
<comment type="similarity">
    <text evidence="1">Belongs to the UPF0162 family.</text>
</comment>
<dbReference type="PANTHER" id="PTHR31350:SF21">
    <property type="entry name" value="F-BOX ONLY PROTEIN 21"/>
    <property type="match status" value="1"/>
</dbReference>
<feature type="domain" description="Protein SirB1 N-terminal" evidence="3">
    <location>
        <begin position="100"/>
        <end position="251"/>
    </location>
</feature>
<proteinExistence type="inferred from homology"/>
<evidence type="ECO:0000313" key="4">
    <source>
        <dbReference type="EMBL" id="GAA4375676.1"/>
    </source>
</evidence>
<evidence type="ECO:0000256" key="1">
    <source>
        <dbReference type="ARBA" id="ARBA00007100"/>
    </source>
</evidence>
<comment type="caution">
    <text evidence="4">The sequence shown here is derived from an EMBL/GenBank/DDBJ whole genome shotgun (WGS) entry which is preliminary data.</text>
</comment>
<dbReference type="Pfam" id="PF13369">
    <property type="entry name" value="Transglut_core2"/>
    <property type="match status" value="1"/>
</dbReference>
<dbReference type="Proteomes" id="UP001500454">
    <property type="component" value="Unassembled WGS sequence"/>
</dbReference>
<evidence type="ECO:0000256" key="2">
    <source>
        <dbReference type="SAM" id="MobiDB-lite"/>
    </source>
</evidence>
<name>A0ABP8IVJ2_9BACT</name>
<dbReference type="PANTHER" id="PTHR31350">
    <property type="entry name" value="SI:DKEY-261L7.2"/>
    <property type="match status" value="1"/>
</dbReference>
<evidence type="ECO:0000259" key="3">
    <source>
        <dbReference type="Pfam" id="PF13369"/>
    </source>
</evidence>
<dbReference type="EMBL" id="BAABHA010000002">
    <property type="protein sequence ID" value="GAA4375676.1"/>
    <property type="molecule type" value="Genomic_DNA"/>
</dbReference>
<reference evidence="5" key="1">
    <citation type="journal article" date="2019" name="Int. J. Syst. Evol. Microbiol.">
        <title>The Global Catalogue of Microorganisms (GCM) 10K type strain sequencing project: providing services to taxonomists for standard genome sequencing and annotation.</title>
        <authorList>
            <consortium name="The Broad Institute Genomics Platform"/>
            <consortium name="The Broad Institute Genome Sequencing Center for Infectious Disease"/>
            <person name="Wu L."/>
            <person name="Ma J."/>
        </authorList>
    </citation>
    <scope>NUCLEOTIDE SEQUENCE [LARGE SCALE GENOMIC DNA]</scope>
    <source>
        <strain evidence="5">JCM 17924</strain>
    </source>
</reference>
<feature type="compositionally biased region" description="Acidic residues" evidence="2">
    <location>
        <begin position="289"/>
        <end position="299"/>
    </location>
</feature>
<accession>A0ABP8IVJ2</accession>
<organism evidence="4 5">
    <name type="scientific">Hymenobacter koreensis</name>
    <dbReference type="NCBI Taxonomy" id="1084523"/>
    <lineage>
        <taxon>Bacteria</taxon>
        <taxon>Pseudomonadati</taxon>
        <taxon>Bacteroidota</taxon>
        <taxon>Cytophagia</taxon>
        <taxon>Cytophagales</taxon>
        <taxon>Hymenobacteraceae</taxon>
        <taxon>Hymenobacter</taxon>
    </lineage>
</organism>